<dbReference type="OrthoDB" id="942237at2"/>
<organism evidence="1 2">
    <name type="scientific">Marinoscillum furvescens DSM 4134</name>
    <dbReference type="NCBI Taxonomy" id="1122208"/>
    <lineage>
        <taxon>Bacteria</taxon>
        <taxon>Pseudomonadati</taxon>
        <taxon>Bacteroidota</taxon>
        <taxon>Cytophagia</taxon>
        <taxon>Cytophagales</taxon>
        <taxon>Reichenbachiellaceae</taxon>
        <taxon>Marinoscillum</taxon>
    </lineage>
</organism>
<evidence type="ECO:0000313" key="1">
    <source>
        <dbReference type="EMBL" id="RED99789.1"/>
    </source>
</evidence>
<dbReference type="EMBL" id="QREG01000007">
    <property type="protein sequence ID" value="RED99789.1"/>
    <property type="molecule type" value="Genomic_DNA"/>
</dbReference>
<gene>
    <name evidence="1" type="ORF">C7460_10771</name>
</gene>
<protein>
    <submittedName>
        <fullName evidence="1">Uncharacterized protein</fullName>
    </submittedName>
</protein>
<comment type="caution">
    <text evidence="1">The sequence shown here is derived from an EMBL/GenBank/DDBJ whole genome shotgun (WGS) entry which is preliminary data.</text>
</comment>
<dbReference type="RefSeq" id="WP_115867811.1">
    <property type="nucleotide sequence ID" value="NZ_QREG01000007.1"/>
</dbReference>
<dbReference type="Proteomes" id="UP000256779">
    <property type="component" value="Unassembled WGS sequence"/>
</dbReference>
<sequence length="303" mass="33836">MSDYVNQGMLRLVFLAALGLSCLCSYAQLKKFYTLKESAQFDTVSFTLEATTGNCFLKSTTEEGPLSIYGNPDLDKINPSFQRKVDKRTCEVSLALQEYKSSSLGDGLLFAMIRDMPEDDNYWKILLDQEKVYRLNLNYGFGSADVDLSGTSVQNFKVRSGSADILVDYDNGEPNKIAMDTFWVKSDMGSVVARHLELTRAKYVMANVGFGRALLDFSKSTNQRCMVDASVGAGNLDIFLPGKEVPMIIYFKDSPLCGRRMADGFEEVENNVFVNMSYKADAENLMTFKVDVALGNVAFHYDD</sequence>
<name>A0A3D9L584_MARFU</name>
<accession>A0A3D9L584</accession>
<evidence type="ECO:0000313" key="2">
    <source>
        <dbReference type="Proteomes" id="UP000256779"/>
    </source>
</evidence>
<proteinExistence type="predicted"/>
<reference evidence="1 2" key="1">
    <citation type="submission" date="2018-07" db="EMBL/GenBank/DDBJ databases">
        <title>Genomic Encyclopedia of Type Strains, Phase IV (KMG-IV): sequencing the most valuable type-strain genomes for metagenomic binning, comparative biology and taxonomic classification.</title>
        <authorList>
            <person name="Goeker M."/>
        </authorList>
    </citation>
    <scope>NUCLEOTIDE SEQUENCE [LARGE SCALE GENOMIC DNA]</scope>
    <source>
        <strain evidence="1 2">DSM 4134</strain>
    </source>
</reference>
<dbReference type="AlphaFoldDB" id="A0A3D9L584"/>
<keyword evidence="2" id="KW-1185">Reference proteome</keyword>